<dbReference type="AlphaFoldDB" id="A0A3B0R0G1"/>
<evidence type="ECO:0008006" key="2">
    <source>
        <dbReference type="Google" id="ProtNLM"/>
    </source>
</evidence>
<proteinExistence type="predicted"/>
<organism evidence="1">
    <name type="scientific">hydrothermal vent metagenome</name>
    <dbReference type="NCBI Taxonomy" id="652676"/>
    <lineage>
        <taxon>unclassified sequences</taxon>
        <taxon>metagenomes</taxon>
        <taxon>ecological metagenomes</taxon>
    </lineage>
</organism>
<gene>
    <name evidence="1" type="ORF">MNBD_BACTEROID02-1145</name>
</gene>
<evidence type="ECO:0000313" key="1">
    <source>
        <dbReference type="EMBL" id="VAV86022.1"/>
    </source>
</evidence>
<protein>
    <recommendedName>
        <fullName evidence="2">ABM domain-containing protein</fullName>
    </recommendedName>
</protein>
<name>A0A3B0R0G1_9ZZZZ</name>
<accession>A0A3B0R0G1</accession>
<sequence length="95" mass="11428">MFVNILSFKINKKNGITANELSMFEDNVSSKPKGLDRYHIFKDKKKDNKYYLIEYWNSMHSKIKMEKSTNFPYLNKIHQMAKQKNYKKIECDIVI</sequence>
<dbReference type="EMBL" id="UOEB01000276">
    <property type="protein sequence ID" value="VAV86022.1"/>
    <property type="molecule type" value="Genomic_DNA"/>
</dbReference>
<reference evidence="1" key="1">
    <citation type="submission" date="2018-06" db="EMBL/GenBank/DDBJ databases">
        <authorList>
            <person name="Zhirakovskaya E."/>
        </authorList>
    </citation>
    <scope>NUCLEOTIDE SEQUENCE</scope>
</reference>